<proteinExistence type="predicted"/>
<feature type="region of interest" description="Disordered" evidence="1">
    <location>
        <begin position="1"/>
        <end position="60"/>
    </location>
</feature>
<evidence type="ECO:0000256" key="1">
    <source>
        <dbReference type="SAM" id="MobiDB-lite"/>
    </source>
</evidence>
<comment type="caution">
    <text evidence="2">The sequence shown here is derived from an EMBL/GenBank/DDBJ whole genome shotgun (WGS) entry which is preliminary data.</text>
</comment>
<gene>
    <name evidence="2" type="ORF">VSS30_24815</name>
</gene>
<accession>A0ABV5DHN0</accession>
<evidence type="ECO:0000313" key="2">
    <source>
        <dbReference type="EMBL" id="MFB8752035.1"/>
    </source>
</evidence>
<dbReference type="InterPro" id="IPR046609">
    <property type="entry name" value="DUF6668"/>
</dbReference>
<dbReference type="Proteomes" id="UP001585018">
    <property type="component" value="Unassembled WGS sequence"/>
</dbReference>
<keyword evidence="3" id="KW-1185">Reference proteome</keyword>
<evidence type="ECO:0000313" key="3">
    <source>
        <dbReference type="Proteomes" id="UP001585018"/>
    </source>
</evidence>
<name>A0ABV5DHN0_9ACTN</name>
<reference evidence="2 3" key="1">
    <citation type="submission" date="2024-01" db="EMBL/GenBank/DDBJ databases">
        <title>Genome mining of biosynthetic gene clusters to explore secondary metabolites of Streptomyces sp.</title>
        <authorList>
            <person name="Baig A."/>
            <person name="Ajitkumar Shintre N."/>
            <person name="Kumar H."/>
            <person name="Anbarasu A."/>
            <person name="Ramaiah S."/>
        </authorList>
    </citation>
    <scope>NUCLEOTIDE SEQUENCE [LARGE SCALE GENOMIC DNA]</scope>
    <source>
        <strain evidence="2 3">A03</strain>
    </source>
</reference>
<feature type="compositionally biased region" description="Low complexity" evidence="1">
    <location>
        <begin position="51"/>
        <end position="60"/>
    </location>
</feature>
<organism evidence="2 3">
    <name type="scientific">Streptomyces parvulus</name>
    <dbReference type="NCBI Taxonomy" id="146923"/>
    <lineage>
        <taxon>Bacteria</taxon>
        <taxon>Bacillati</taxon>
        <taxon>Actinomycetota</taxon>
        <taxon>Actinomycetes</taxon>
        <taxon>Kitasatosporales</taxon>
        <taxon>Streptomycetaceae</taxon>
        <taxon>Streptomyces</taxon>
    </lineage>
</organism>
<feature type="region of interest" description="Disordered" evidence="1">
    <location>
        <begin position="176"/>
        <end position="198"/>
    </location>
</feature>
<dbReference type="Pfam" id="PF20373">
    <property type="entry name" value="DUF6668"/>
    <property type="match status" value="1"/>
</dbReference>
<dbReference type="RefSeq" id="WP_376719552.1">
    <property type="nucleotide sequence ID" value="NZ_JAYMRR010000015.1"/>
</dbReference>
<dbReference type="EMBL" id="JAYMRR010000015">
    <property type="protein sequence ID" value="MFB8752035.1"/>
    <property type="molecule type" value="Genomic_DNA"/>
</dbReference>
<sequence>MRQGPEIWIRGPVAGPEPLPPPAAADALPATGAPRAPDVPPAPDMPPAPAQAPAADRAPAAAHAPGFSWIGTHGGAGVSTLAGVYGGRDCGQSWPGPGDPPSVLLVARTHAAGLTAAGRAVEEFRLGRAPAGVRLDAVVLVADAPGRLPRPLAQRVRLLESAVDVHRVPWVPAWRLDGTQDAPPRGTESLVSRVRRAR</sequence>
<feature type="compositionally biased region" description="Pro residues" evidence="1">
    <location>
        <begin position="37"/>
        <end position="50"/>
    </location>
</feature>
<protein>
    <submittedName>
        <fullName evidence="2">DUF6668 family protein</fullName>
    </submittedName>
</protein>
<feature type="compositionally biased region" description="Low complexity" evidence="1">
    <location>
        <begin position="24"/>
        <end position="36"/>
    </location>
</feature>